<accession>A0A6J4MU30</accession>
<dbReference type="EMBL" id="CADCUK010000067">
    <property type="protein sequence ID" value="CAA9368821.1"/>
    <property type="molecule type" value="Genomic_DNA"/>
</dbReference>
<sequence length="29" mass="3040">MTLLSGSYKTTPVFFVGVAGVIRPQIAGE</sequence>
<organism evidence="1">
    <name type="scientific">uncultured Nocardioidaceae bacterium</name>
    <dbReference type="NCBI Taxonomy" id="253824"/>
    <lineage>
        <taxon>Bacteria</taxon>
        <taxon>Bacillati</taxon>
        <taxon>Actinomycetota</taxon>
        <taxon>Actinomycetes</taxon>
        <taxon>Propionibacteriales</taxon>
        <taxon>Nocardioidaceae</taxon>
        <taxon>environmental samples</taxon>
    </lineage>
</organism>
<dbReference type="AlphaFoldDB" id="A0A6J4MU30"/>
<proteinExistence type="predicted"/>
<evidence type="ECO:0000313" key="1">
    <source>
        <dbReference type="EMBL" id="CAA9368821.1"/>
    </source>
</evidence>
<protein>
    <submittedName>
        <fullName evidence="1">Uncharacterized protein</fullName>
    </submittedName>
</protein>
<gene>
    <name evidence="1" type="ORF">AVDCRST_MAG47-929</name>
</gene>
<reference evidence="1" key="1">
    <citation type="submission" date="2020-02" db="EMBL/GenBank/DDBJ databases">
        <authorList>
            <person name="Meier V. D."/>
        </authorList>
    </citation>
    <scope>NUCLEOTIDE SEQUENCE</scope>
    <source>
        <strain evidence="1">AVDCRST_MAG47</strain>
    </source>
</reference>
<name>A0A6J4MU30_9ACTN</name>